<dbReference type="Pfam" id="PF02811">
    <property type="entry name" value="PHP"/>
    <property type="match status" value="1"/>
</dbReference>
<gene>
    <name evidence="2" type="ORF">IAB44_14750</name>
</gene>
<accession>A0A9D1EV36</accession>
<organism evidence="2 3">
    <name type="scientific">Candidatus Limivivens intestinipullorum</name>
    <dbReference type="NCBI Taxonomy" id="2840858"/>
    <lineage>
        <taxon>Bacteria</taxon>
        <taxon>Bacillati</taxon>
        <taxon>Bacillota</taxon>
        <taxon>Clostridia</taxon>
        <taxon>Lachnospirales</taxon>
        <taxon>Lachnospiraceae</taxon>
        <taxon>Lachnospiraceae incertae sedis</taxon>
        <taxon>Candidatus Limivivens</taxon>
    </lineage>
</organism>
<comment type="caution">
    <text evidence="2">The sequence shown here is derived from an EMBL/GenBank/DDBJ whole genome shotgun (WGS) entry which is preliminary data.</text>
</comment>
<dbReference type="SMART" id="SM00481">
    <property type="entry name" value="POLIIIAc"/>
    <property type="match status" value="1"/>
</dbReference>
<dbReference type="PANTHER" id="PTHR42924:SF3">
    <property type="entry name" value="POLYMERASE_HISTIDINOL PHOSPHATASE N-TERMINAL DOMAIN-CONTAINING PROTEIN"/>
    <property type="match status" value="1"/>
</dbReference>
<dbReference type="GO" id="GO:0004534">
    <property type="term" value="F:5'-3' RNA exonuclease activity"/>
    <property type="evidence" value="ECO:0007669"/>
    <property type="project" value="TreeGrafter"/>
</dbReference>
<proteinExistence type="predicted"/>
<feature type="domain" description="Polymerase/histidinol phosphatase N-terminal" evidence="1">
    <location>
        <begin position="4"/>
        <end position="69"/>
    </location>
</feature>
<dbReference type="AlphaFoldDB" id="A0A9D1EV36"/>
<evidence type="ECO:0000313" key="2">
    <source>
        <dbReference type="EMBL" id="HIS32784.1"/>
    </source>
</evidence>
<dbReference type="InterPro" id="IPR052018">
    <property type="entry name" value="PHP_domain"/>
</dbReference>
<sequence>MNYIDLHTHSTCSDGTFSPSELVAYALKKGLAAIALTDHDTVAGLDEAFRSARGTSLEVLSGIEFSTEYHGKDIHILGLDFNYKDPLFLSEIRRFQESRDVRNKKMIDKLRLHGIDITWESMEEAFGDAVWTRAHFARYLKDHGYIQELSDAFALYIGDSCPCFVPREKVTPVQAVRLVRRVGGIPVLAHPLQYHLPDTDMAALIQELKEAGLIGIEALYSTHSPLDEERVRHMALRSHLCLSGGSDFHGSNKPAIDLGCGKGNLRIPYEILKTLREARMQ</sequence>
<dbReference type="CDD" id="cd07438">
    <property type="entry name" value="PHP_HisPPase_AMP"/>
    <property type="match status" value="1"/>
</dbReference>
<dbReference type="Gene3D" id="1.10.150.650">
    <property type="match status" value="1"/>
</dbReference>
<dbReference type="EMBL" id="DVIQ01000099">
    <property type="protein sequence ID" value="HIS32784.1"/>
    <property type="molecule type" value="Genomic_DNA"/>
</dbReference>
<dbReference type="PANTHER" id="PTHR42924">
    <property type="entry name" value="EXONUCLEASE"/>
    <property type="match status" value="1"/>
</dbReference>
<dbReference type="Proteomes" id="UP000823935">
    <property type="component" value="Unassembled WGS sequence"/>
</dbReference>
<evidence type="ECO:0000313" key="3">
    <source>
        <dbReference type="Proteomes" id="UP000823935"/>
    </source>
</evidence>
<reference evidence="2" key="1">
    <citation type="submission" date="2020-10" db="EMBL/GenBank/DDBJ databases">
        <authorList>
            <person name="Gilroy R."/>
        </authorList>
    </citation>
    <scope>NUCLEOTIDE SEQUENCE</scope>
    <source>
        <strain evidence="2">CHK190-19873</strain>
    </source>
</reference>
<dbReference type="GO" id="GO:0035312">
    <property type="term" value="F:5'-3' DNA exonuclease activity"/>
    <property type="evidence" value="ECO:0007669"/>
    <property type="project" value="TreeGrafter"/>
</dbReference>
<dbReference type="SUPFAM" id="SSF89550">
    <property type="entry name" value="PHP domain-like"/>
    <property type="match status" value="1"/>
</dbReference>
<dbReference type="InterPro" id="IPR016195">
    <property type="entry name" value="Pol/histidinol_Pase-like"/>
</dbReference>
<dbReference type="Gene3D" id="3.20.20.140">
    <property type="entry name" value="Metal-dependent hydrolases"/>
    <property type="match status" value="1"/>
</dbReference>
<evidence type="ECO:0000259" key="1">
    <source>
        <dbReference type="SMART" id="SM00481"/>
    </source>
</evidence>
<name>A0A9D1EV36_9FIRM</name>
<dbReference type="InterPro" id="IPR004013">
    <property type="entry name" value="PHP_dom"/>
</dbReference>
<dbReference type="InterPro" id="IPR003141">
    <property type="entry name" value="Pol/His_phosphatase_N"/>
</dbReference>
<reference evidence="2" key="2">
    <citation type="journal article" date="2021" name="PeerJ">
        <title>Extensive microbial diversity within the chicken gut microbiome revealed by metagenomics and culture.</title>
        <authorList>
            <person name="Gilroy R."/>
            <person name="Ravi A."/>
            <person name="Getino M."/>
            <person name="Pursley I."/>
            <person name="Horton D.L."/>
            <person name="Alikhan N.F."/>
            <person name="Baker D."/>
            <person name="Gharbi K."/>
            <person name="Hall N."/>
            <person name="Watson M."/>
            <person name="Adriaenssens E.M."/>
            <person name="Foster-Nyarko E."/>
            <person name="Jarju S."/>
            <person name="Secka A."/>
            <person name="Antonio M."/>
            <person name="Oren A."/>
            <person name="Chaudhuri R.R."/>
            <person name="La Ragione R."/>
            <person name="Hildebrand F."/>
            <person name="Pallen M.J."/>
        </authorList>
    </citation>
    <scope>NUCLEOTIDE SEQUENCE</scope>
    <source>
        <strain evidence="2">CHK190-19873</strain>
    </source>
</reference>
<protein>
    <submittedName>
        <fullName evidence="2">PHP domain-containing protein</fullName>
    </submittedName>
</protein>